<dbReference type="EMBL" id="ABYK01000005">
    <property type="protein sequence ID" value="EDZ96343.1"/>
    <property type="molecule type" value="Genomic_DNA"/>
</dbReference>
<reference evidence="1 2" key="1">
    <citation type="journal article" date="2011" name="Appl. Environ. Microbiol.">
        <title>Contribution of a Sodium Ion Gradient to Energy Conservation during Fermentation in the Cyanobacterium Arthrospira (Spirulina) maxima CS-328.</title>
        <authorList>
            <person name="Carrieri D."/>
            <person name="Ananyev G."/>
            <person name="Lenz O."/>
            <person name="Bryant D.A."/>
            <person name="Dismukes G.C."/>
        </authorList>
    </citation>
    <scope>NUCLEOTIDE SEQUENCE [LARGE SCALE GENOMIC DNA]</scope>
    <source>
        <strain evidence="1 2">CS-328</strain>
    </source>
</reference>
<name>B5VWW7_LIMMA</name>
<dbReference type="AlphaFoldDB" id="B5VWW7"/>
<protein>
    <submittedName>
        <fullName evidence="1">Uncharacterized protein</fullName>
    </submittedName>
</protein>
<evidence type="ECO:0000313" key="2">
    <source>
        <dbReference type="Proteomes" id="UP000004061"/>
    </source>
</evidence>
<keyword evidence="2" id="KW-1185">Reference proteome</keyword>
<gene>
    <name evidence="1" type="ORF">AmaxDRAFT_1009</name>
</gene>
<dbReference type="Proteomes" id="UP000004061">
    <property type="component" value="Unassembled WGS sequence"/>
</dbReference>
<accession>B5VWW7</accession>
<sequence>MPNCNGWDMPTSHGVDIETAISRSTYDQSEFKDYVVYIAPKVEVIKQGVVTLFLLTIGYPHQEPCDVKVSSTVLYGSWGRRLPFRPLPKSTVTLKRKPDQNHLKTITKL</sequence>
<evidence type="ECO:0000313" key="1">
    <source>
        <dbReference type="EMBL" id="EDZ96343.1"/>
    </source>
</evidence>
<comment type="caution">
    <text evidence="1">The sequence shown here is derived from an EMBL/GenBank/DDBJ whole genome shotgun (WGS) entry which is preliminary data.</text>
</comment>
<organism evidence="1 2">
    <name type="scientific">Limnospira maxima CS-328</name>
    <dbReference type="NCBI Taxonomy" id="513049"/>
    <lineage>
        <taxon>Bacteria</taxon>
        <taxon>Bacillati</taxon>
        <taxon>Cyanobacteriota</taxon>
        <taxon>Cyanophyceae</taxon>
        <taxon>Oscillatoriophycideae</taxon>
        <taxon>Oscillatoriales</taxon>
        <taxon>Sirenicapillariaceae</taxon>
        <taxon>Limnospira</taxon>
    </lineage>
</organism>
<proteinExistence type="predicted"/>